<dbReference type="InterPro" id="IPR012334">
    <property type="entry name" value="Pectin_lyas_fold"/>
</dbReference>
<evidence type="ECO:0000256" key="5">
    <source>
        <dbReference type="ARBA" id="ARBA00022729"/>
    </source>
</evidence>
<gene>
    <name evidence="9" type="ORF">SDC9_21817</name>
</gene>
<dbReference type="EMBL" id="VSSQ01000093">
    <property type="protein sequence ID" value="MPL75972.1"/>
    <property type="molecule type" value="Genomic_DNA"/>
</dbReference>
<dbReference type="AlphaFoldDB" id="A0A644UAX4"/>
<name>A0A644UAX4_9ZZZZ</name>
<dbReference type="GO" id="GO:0005576">
    <property type="term" value="C:extracellular region"/>
    <property type="evidence" value="ECO:0007669"/>
    <property type="project" value="UniProtKB-SubCell"/>
</dbReference>
<evidence type="ECO:0000313" key="9">
    <source>
        <dbReference type="EMBL" id="MPL75972.1"/>
    </source>
</evidence>
<sequence>MIMNKPIVVIQVLAFLLNFYDTGHSQTILIQGNQSGILDADTVMIAGNVTVPAGEQLKFKAGTMVLATGHFRLDVNGSISAIGEPGSPVVFSVADTAGFSNYATGRGGWDGFHFNGNDPLSDSSVFKYCRFEYGKAVGDSLGKMGGIFNIRDFGRISVSNCTFINNYAYHWGGAIFTESGDIRISCSTFQGNVCGQSAPPYGYGGAVCFRYSRPEIFGCEFTGNTSTGIGGAISLEYTDALVSNNRFLDNFSGLGGALGYLRSAPARIVEGNLFVNNSCLFFGGAIAFIKACPLVLHNTITDNHSSSYGGAVYCNDSAAPVVVNTIIHGNQAGEGAQLYIWDILSAPEFYHCNIQGGKEAFGGTGGIGFHSVYSNNIDTLPDFLNNGPHPYSLQSNSPCINKGMFDPGWMFYPDKDLSGNPRIDGMLPDIGAYEYQNDLGSDFHIVSADIKVSPNPFSDLLCIDLGKTYTEPVSLNIFDGRGIRVHSAMIDPGIQSYTWNCNIHNNGVLSKGVFIIKLISPDFQAARVVILK</sequence>
<dbReference type="PANTHER" id="PTHR11319:SF35">
    <property type="entry name" value="OUTER MEMBRANE PROTEIN PMPC-RELATED"/>
    <property type="match status" value="1"/>
</dbReference>
<evidence type="ECO:0000256" key="3">
    <source>
        <dbReference type="ARBA" id="ARBA00004613"/>
    </source>
</evidence>
<evidence type="ECO:0000256" key="7">
    <source>
        <dbReference type="ARBA" id="ARBA00023237"/>
    </source>
</evidence>
<dbReference type="InterPro" id="IPR059226">
    <property type="entry name" value="Choice_anch_Q_dom"/>
</dbReference>
<evidence type="ECO:0000256" key="1">
    <source>
        <dbReference type="ARBA" id="ARBA00004196"/>
    </source>
</evidence>
<dbReference type="InterPro" id="IPR003368">
    <property type="entry name" value="POMP_repeat"/>
</dbReference>
<protein>
    <recommendedName>
        <fullName evidence="8">Right handed beta helix domain-containing protein</fullName>
    </recommendedName>
</protein>
<dbReference type="SUPFAM" id="SSF51126">
    <property type="entry name" value="Pectin lyase-like"/>
    <property type="match status" value="1"/>
</dbReference>
<proteinExistence type="predicted"/>
<dbReference type="InterPro" id="IPR039448">
    <property type="entry name" value="Beta_helix"/>
</dbReference>
<keyword evidence="7" id="KW-0998">Cell outer membrane</keyword>
<feature type="domain" description="Right handed beta helix" evidence="8">
    <location>
        <begin position="149"/>
        <end position="326"/>
    </location>
</feature>
<keyword evidence="6" id="KW-0472">Membrane</keyword>
<dbReference type="InterPro" id="IPR011050">
    <property type="entry name" value="Pectin_lyase_fold/virulence"/>
</dbReference>
<dbReference type="Gene3D" id="2.160.20.10">
    <property type="entry name" value="Single-stranded right-handed beta-helix, Pectin lyase-like"/>
    <property type="match status" value="1"/>
</dbReference>
<accession>A0A644UAX4</accession>
<evidence type="ECO:0000259" key="8">
    <source>
        <dbReference type="Pfam" id="PF13229"/>
    </source>
</evidence>
<comment type="subcellular location">
    <subcellularLocation>
        <location evidence="1">Cell envelope</location>
    </subcellularLocation>
    <subcellularLocation>
        <location evidence="2">Cell outer membrane</location>
    </subcellularLocation>
    <subcellularLocation>
        <location evidence="3">Secreted</location>
    </subcellularLocation>
</comment>
<dbReference type="GO" id="GO:0009279">
    <property type="term" value="C:cell outer membrane"/>
    <property type="evidence" value="ECO:0007669"/>
    <property type="project" value="UniProtKB-SubCell"/>
</dbReference>
<dbReference type="NCBIfam" id="TIGR01376">
    <property type="entry name" value="POMP_repeat"/>
    <property type="match status" value="1"/>
</dbReference>
<evidence type="ECO:0000256" key="6">
    <source>
        <dbReference type="ARBA" id="ARBA00023136"/>
    </source>
</evidence>
<reference evidence="9" key="1">
    <citation type="submission" date="2019-08" db="EMBL/GenBank/DDBJ databases">
        <authorList>
            <person name="Kucharzyk K."/>
            <person name="Murdoch R.W."/>
            <person name="Higgins S."/>
            <person name="Loffler F."/>
        </authorList>
    </citation>
    <scope>NUCLEOTIDE SEQUENCE</scope>
</reference>
<dbReference type="NCBIfam" id="NF041518">
    <property type="entry name" value="choice_anch_Q"/>
    <property type="match status" value="1"/>
</dbReference>
<organism evidence="9">
    <name type="scientific">bioreactor metagenome</name>
    <dbReference type="NCBI Taxonomy" id="1076179"/>
    <lineage>
        <taxon>unclassified sequences</taxon>
        <taxon>metagenomes</taxon>
        <taxon>ecological metagenomes</taxon>
    </lineage>
</organism>
<keyword evidence="4" id="KW-0964">Secreted</keyword>
<dbReference type="Pfam" id="PF13229">
    <property type="entry name" value="Beta_helix"/>
    <property type="match status" value="1"/>
</dbReference>
<dbReference type="PANTHER" id="PTHR11319">
    <property type="entry name" value="G PROTEIN-COUPLED RECEPTOR-RELATED"/>
    <property type="match status" value="1"/>
</dbReference>
<comment type="caution">
    <text evidence="9">The sequence shown here is derived from an EMBL/GenBank/DDBJ whole genome shotgun (WGS) entry which is preliminary data.</text>
</comment>
<keyword evidence="5" id="KW-0732">Signal</keyword>
<evidence type="ECO:0000256" key="4">
    <source>
        <dbReference type="ARBA" id="ARBA00022525"/>
    </source>
</evidence>
<evidence type="ECO:0000256" key="2">
    <source>
        <dbReference type="ARBA" id="ARBA00004442"/>
    </source>
</evidence>